<gene>
    <name evidence="6 9" type="primary">ruvA</name>
    <name evidence="9" type="ORF">NCTC12112_00734</name>
</gene>
<reference evidence="9 10" key="1">
    <citation type="submission" date="2018-06" db="EMBL/GenBank/DDBJ databases">
        <authorList>
            <consortium name="Pathogen Informatics"/>
            <person name="Doyle S."/>
        </authorList>
    </citation>
    <scope>NUCLEOTIDE SEQUENCE [LARGE SCALE GENOMIC DNA]</scope>
    <source>
        <strain evidence="9 10">NCTC12112</strain>
    </source>
</reference>
<keyword evidence="1 6" id="KW-0963">Cytoplasm</keyword>
<dbReference type="InterPro" id="IPR010994">
    <property type="entry name" value="RuvA_2-like"/>
</dbReference>
<name>A0AAX2J8G7_9FUSO</name>
<keyword evidence="9" id="KW-0347">Helicase</keyword>
<comment type="caution">
    <text evidence="6">Lacks conserved residue(s) required for the propagation of feature annotation.</text>
</comment>
<evidence type="ECO:0000313" key="9">
    <source>
        <dbReference type="EMBL" id="SQJ00454.1"/>
    </source>
</evidence>
<feature type="region of interest" description="Domain III" evidence="6">
    <location>
        <begin position="148"/>
        <end position="198"/>
    </location>
</feature>
<dbReference type="GO" id="GO:0000400">
    <property type="term" value="F:four-way junction DNA binding"/>
    <property type="evidence" value="ECO:0007669"/>
    <property type="project" value="UniProtKB-UniRule"/>
</dbReference>
<comment type="subcellular location">
    <subcellularLocation>
        <location evidence="6">Cytoplasm</location>
    </subcellularLocation>
</comment>
<dbReference type="EMBL" id="LS483487">
    <property type="protein sequence ID" value="SQJ00454.1"/>
    <property type="molecule type" value="Genomic_DNA"/>
</dbReference>
<evidence type="ECO:0000313" key="10">
    <source>
        <dbReference type="Proteomes" id="UP000249008"/>
    </source>
</evidence>
<evidence type="ECO:0000256" key="2">
    <source>
        <dbReference type="ARBA" id="ARBA00022763"/>
    </source>
</evidence>
<dbReference type="Proteomes" id="UP000249008">
    <property type="component" value="Chromosome 1"/>
</dbReference>
<dbReference type="NCBIfam" id="TIGR00084">
    <property type="entry name" value="ruvA"/>
    <property type="match status" value="1"/>
</dbReference>
<dbReference type="CDD" id="cd14332">
    <property type="entry name" value="UBA_RuvA_C"/>
    <property type="match status" value="1"/>
</dbReference>
<comment type="subunit">
    <text evidence="6">Homotetramer. Forms an RuvA(8)-RuvB(12)-Holliday junction (HJ) complex. HJ DNA is sandwiched between 2 RuvA tetramers; dsDNA enters through RuvA and exits via RuvB. An RuvB hexamer assembles on each DNA strand where it exits the tetramer. Each RuvB hexamer is contacted by two RuvA subunits (via domain III) on 2 adjacent RuvB subunits; this complex drives branch migration. In the full resolvosome a probable DNA-RuvA(4)-RuvB(12)-RuvC(2) complex forms which resolves the HJ.</text>
</comment>
<dbReference type="GeneID" id="78455321"/>
<dbReference type="InterPro" id="IPR012340">
    <property type="entry name" value="NA-bd_OB-fold"/>
</dbReference>
<dbReference type="KEGG" id="ful:C4N20_10890"/>
<keyword evidence="2 6" id="KW-0227">DNA damage</keyword>
<evidence type="ECO:0000259" key="8">
    <source>
        <dbReference type="Pfam" id="PF07499"/>
    </source>
</evidence>
<organism evidence="9 10">
    <name type="scientific">Fusobacterium ulcerans</name>
    <dbReference type="NCBI Taxonomy" id="861"/>
    <lineage>
        <taxon>Bacteria</taxon>
        <taxon>Fusobacteriati</taxon>
        <taxon>Fusobacteriota</taxon>
        <taxon>Fusobacteriia</taxon>
        <taxon>Fusobacteriales</taxon>
        <taxon>Fusobacteriaceae</taxon>
        <taxon>Fusobacterium</taxon>
    </lineage>
</organism>
<keyword evidence="9" id="KW-0378">Hydrolase</keyword>
<evidence type="ECO:0000256" key="1">
    <source>
        <dbReference type="ARBA" id="ARBA00022490"/>
    </source>
</evidence>
<dbReference type="GO" id="GO:0009379">
    <property type="term" value="C:Holliday junction helicase complex"/>
    <property type="evidence" value="ECO:0007669"/>
    <property type="project" value="InterPro"/>
</dbReference>
<dbReference type="Gene3D" id="2.40.50.140">
    <property type="entry name" value="Nucleic acid-binding proteins"/>
    <property type="match status" value="1"/>
</dbReference>
<dbReference type="GO" id="GO:0005524">
    <property type="term" value="F:ATP binding"/>
    <property type="evidence" value="ECO:0007669"/>
    <property type="project" value="InterPro"/>
</dbReference>
<comment type="similarity">
    <text evidence="6">Belongs to the RuvA family.</text>
</comment>
<keyword evidence="5 6" id="KW-0234">DNA repair</keyword>
<dbReference type="Gene3D" id="1.10.150.20">
    <property type="entry name" value="5' to 3' exonuclease, C-terminal subdomain"/>
    <property type="match status" value="1"/>
</dbReference>
<feature type="domain" description="Holliday junction DNA helicase RuvA C-terminal" evidence="8">
    <location>
        <begin position="154"/>
        <end position="195"/>
    </location>
</feature>
<dbReference type="GO" id="GO:0048476">
    <property type="term" value="C:Holliday junction resolvase complex"/>
    <property type="evidence" value="ECO:0007669"/>
    <property type="project" value="UniProtKB-UniRule"/>
</dbReference>
<comment type="function">
    <text evidence="6">The RuvA-RuvB-RuvC complex processes Holliday junction (HJ) DNA during genetic recombination and DNA repair, while the RuvA-RuvB complex plays an important role in the rescue of blocked DNA replication forks via replication fork reversal (RFR). RuvA specifically binds to HJ cruciform DNA, conferring on it an open structure. The RuvB hexamer acts as an ATP-dependent pump, pulling dsDNA into and through the RuvAB complex. HJ branch migration allows RuvC to scan DNA until it finds its consensus sequence, where it cleaves and resolves the cruciform DNA.</text>
</comment>
<dbReference type="SUPFAM" id="SSF50249">
    <property type="entry name" value="Nucleic acid-binding proteins"/>
    <property type="match status" value="1"/>
</dbReference>
<dbReference type="InterPro" id="IPR013849">
    <property type="entry name" value="DNA_helicase_Holl-junc_RuvA_I"/>
</dbReference>
<keyword evidence="4 6" id="KW-0233">DNA recombination</keyword>
<sequence length="198" mass="22693">MYEYLRGKVEYKKPDYLALDVNGVGYKVNISLRTYDFISAGEEVKLYIYNYIKEDAFKLIGFLEERERNLFEMLLGVKGIGVSLALSVMSTFDIDTIRDLVATDDYTNLKRVPKLGEKKSQQLILDLKSKLKTLDALSIDTRNDDAAKHLMIEEELISALEGLGYSKKEINTLITRDELRSFKTIEEAIKGVLKKVNY</sequence>
<evidence type="ECO:0000256" key="4">
    <source>
        <dbReference type="ARBA" id="ARBA00023172"/>
    </source>
</evidence>
<keyword evidence="9" id="KW-0547">Nucleotide-binding</keyword>
<evidence type="ECO:0000256" key="3">
    <source>
        <dbReference type="ARBA" id="ARBA00023125"/>
    </source>
</evidence>
<dbReference type="HAMAP" id="MF_00031">
    <property type="entry name" value="DNA_HJ_migration_RuvA"/>
    <property type="match status" value="1"/>
</dbReference>
<dbReference type="Pfam" id="PF14520">
    <property type="entry name" value="HHH_5"/>
    <property type="match status" value="1"/>
</dbReference>
<dbReference type="GO" id="GO:0006281">
    <property type="term" value="P:DNA repair"/>
    <property type="evidence" value="ECO:0007669"/>
    <property type="project" value="UniProtKB-UniRule"/>
</dbReference>
<dbReference type="RefSeq" id="WP_005976269.1">
    <property type="nucleotide sequence ID" value="NZ_CABKNW010000001.1"/>
</dbReference>
<accession>A0AAX2J8G7</accession>
<keyword evidence="3 6" id="KW-0238">DNA-binding</keyword>
<evidence type="ECO:0000256" key="5">
    <source>
        <dbReference type="ARBA" id="ARBA00023204"/>
    </source>
</evidence>
<dbReference type="GO" id="GO:0006310">
    <property type="term" value="P:DNA recombination"/>
    <property type="evidence" value="ECO:0007669"/>
    <property type="project" value="UniProtKB-UniRule"/>
</dbReference>
<protein>
    <recommendedName>
        <fullName evidence="6">Holliday junction branch migration complex subunit RuvA</fullName>
    </recommendedName>
</protein>
<dbReference type="GO" id="GO:0005737">
    <property type="term" value="C:cytoplasm"/>
    <property type="evidence" value="ECO:0007669"/>
    <property type="project" value="UniProtKB-SubCell"/>
</dbReference>
<evidence type="ECO:0000256" key="6">
    <source>
        <dbReference type="HAMAP-Rule" id="MF_00031"/>
    </source>
</evidence>
<comment type="domain">
    <text evidence="6">Has three domains with a flexible linker between the domains II and III and assumes an 'L' shape. Domain III is highly mobile and contacts RuvB.</text>
</comment>
<dbReference type="InterPro" id="IPR000085">
    <property type="entry name" value="RuvA"/>
</dbReference>
<evidence type="ECO:0000259" key="7">
    <source>
        <dbReference type="Pfam" id="PF01330"/>
    </source>
</evidence>
<proteinExistence type="inferred from homology"/>
<dbReference type="AlphaFoldDB" id="A0AAX2J8G7"/>
<dbReference type="Pfam" id="PF07499">
    <property type="entry name" value="RuvA_C"/>
    <property type="match status" value="1"/>
</dbReference>
<dbReference type="Pfam" id="PF01330">
    <property type="entry name" value="RuvA_N"/>
    <property type="match status" value="1"/>
</dbReference>
<dbReference type="GO" id="GO:0009378">
    <property type="term" value="F:four-way junction helicase activity"/>
    <property type="evidence" value="ECO:0007669"/>
    <property type="project" value="InterPro"/>
</dbReference>
<dbReference type="GO" id="GO:0016787">
    <property type="term" value="F:hydrolase activity"/>
    <property type="evidence" value="ECO:0007669"/>
    <property type="project" value="UniProtKB-KW"/>
</dbReference>
<dbReference type="SUPFAM" id="SSF47781">
    <property type="entry name" value="RuvA domain 2-like"/>
    <property type="match status" value="1"/>
</dbReference>
<keyword evidence="9" id="KW-0067">ATP-binding</keyword>
<dbReference type="InterPro" id="IPR011114">
    <property type="entry name" value="RuvA_C"/>
</dbReference>
<feature type="domain" description="DNA helicase Holliday junction RuvA type" evidence="7">
    <location>
        <begin position="1"/>
        <end position="59"/>
    </location>
</feature>